<feature type="transmembrane region" description="Helical" evidence="3">
    <location>
        <begin position="361"/>
        <end position="380"/>
    </location>
</feature>
<dbReference type="GO" id="GO:0005886">
    <property type="term" value="C:plasma membrane"/>
    <property type="evidence" value="ECO:0007669"/>
    <property type="project" value="TreeGrafter"/>
</dbReference>
<feature type="transmembrane region" description="Helical" evidence="3">
    <location>
        <begin position="273"/>
        <end position="290"/>
    </location>
</feature>
<reference evidence="6 7" key="1">
    <citation type="journal article" date="2015" name="Int. J. Syst. Evol. Microbiol.">
        <title>Erythrobacter atlanticus sp. nov., a bacterium from ocean sediment able to degrade polycyclic aromatic hydrocarbons.</title>
        <authorList>
            <person name="Zhuang L."/>
            <person name="Liu Y."/>
            <person name="Wang L."/>
            <person name="Wang W."/>
            <person name="Shao Z."/>
        </authorList>
    </citation>
    <scope>NUCLEOTIDE SEQUENCE [LARGE SCALE GENOMIC DNA]</scope>
    <source>
        <strain evidence="7">s21-N3</strain>
    </source>
</reference>
<feature type="domain" description="GGDEF" evidence="5">
    <location>
        <begin position="429"/>
        <end position="563"/>
    </location>
</feature>
<feature type="transmembrane region" description="Helical" evidence="3">
    <location>
        <begin position="302"/>
        <end position="322"/>
    </location>
</feature>
<evidence type="ECO:0000313" key="7">
    <source>
        <dbReference type="Proteomes" id="UP000059113"/>
    </source>
</evidence>
<dbReference type="InterPro" id="IPR043128">
    <property type="entry name" value="Rev_trsase/Diguanyl_cyclase"/>
</dbReference>
<dbReference type="Pfam" id="PF00990">
    <property type="entry name" value="GGDEF"/>
    <property type="match status" value="1"/>
</dbReference>
<dbReference type="GO" id="GO:1902201">
    <property type="term" value="P:negative regulation of bacterial-type flagellum-dependent cell motility"/>
    <property type="evidence" value="ECO:0007669"/>
    <property type="project" value="TreeGrafter"/>
</dbReference>
<dbReference type="NCBIfam" id="TIGR00254">
    <property type="entry name" value="GGDEF"/>
    <property type="match status" value="1"/>
</dbReference>
<feature type="transmembrane region" description="Helical" evidence="3">
    <location>
        <begin position="206"/>
        <end position="230"/>
    </location>
</feature>
<dbReference type="SMART" id="SM00267">
    <property type="entry name" value="GGDEF"/>
    <property type="match status" value="1"/>
</dbReference>
<feature type="transmembrane region" description="Helical" evidence="3">
    <location>
        <begin position="236"/>
        <end position="261"/>
    </location>
</feature>
<dbReference type="SUPFAM" id="SSF55073">
    <property type="entry name" value="Nucleotide cyclase"/>
    <property type="match status" value="1"/>
</dbReference>
<dbReference type="AlphaFoldDB" id="A0A0H4VEM8"/>
<feature type="signal peptide" evidence="4">
    <location>
        <begin position="1"/>
        <end position="30"/>
    </location>
</feature>
<keyword evidence="4" id="KW-0732">Signal</keyword>
<dbReference type="Proteomes" id="UP000059113">
    <property type="component" value="Chromosome"/>
</dbReference>
<dbReference type="Pfam" id="PF07695">
    <property type="entry name" value="7TMR-DISM_7TM"/>
    <property type="match status" value="1"/>
</dbReference>
<keyword evidence="3" id="KW-1133">Transmembrane helix</keyword>
<gene>
    <name evidence="6" type="ORF">CP97_05210</name>
</gene>
<dbReference type="CDD" id="cd01949">
    <property type="entry name" value="GGDEF"/>
    <property type="match status" value="1"/>
</dbReference>
<evidence type="ECO:0000256" key="4">
    <source>
        <dbReference type="SAM" id="SignalP"/>
    </source>
</evidence>
<feature type="transmembrane region" description="Helical" evidence="3">
    <location>
        <begin position="329"/>
        <end position="349"/>
    </location>
</feature>
<protein>
    <recommendedName>
        <fullName evidence="1">diguanylate cyclase</fullName>
        <ecNumber evidence="1">2.7.7.65</ecNumber>
    </recommendedName>
</protein>
<dbReference type="EC" id="2.7.7.65" evidence="1"/>
<dbReference type="GO" id="GO:0052621">
    <property type="term" value="F:diguanylate cyclase activity"/>
    <property type="evidence" value="ECO:0007669"/>
    <property type="project" value="UniProtKB-EC"/>
</dbReference>
<proteinExistence type="predicted"/>
<dbReference type="InterPro" id="IPR011623">
    <property type="entry name" value="7TMR_DISM_rcpt_extracell_dom1"/>
</dbReference>
<evidence type="ECO:0000259" key="5">
    <source>
        <dbReference type="PROSITE" id="PS50887"/>
    </source>
</evidence>
<keyword evidence="7" id="KW-1185">Reference proteome</keyword>
<dbReference type="EMBL" id="CP011310">
    <property type="protein sequence ID" value="AKQ41549.2"/>
    <property type="molecule type" value="Genomic_DNA"/>
</dbReference>
<accession>A0A0H4VEM8</accession>
<evidence type="ECO:0000256" key="3">
    <source>
        <dbReference type="SAM" id="Phobius"/>
    </source>
</evidence>
<evidence type="ECO:0000256" key="1">
    <source>
        <dbReference type="ARBA" id="ARBA00012528"/>
    </source>
</evidence>
<feature type="transmembrane region" description="Helical" evidence="3">
    <location>
        <begin position="175"/>
        <end position="194"/>
    </location>
</feature>
<dbReference type="InterPro" id="IPR000160">
    <property type="entry name" value="GGDEF_dom"/>
</dbReference>
<dbReference type="STRING" id="1648404.CP97_05210"/>
<name>A0A0H4VEM8_9SPHN</name>
<reference evidence="7" key="2">
    <citation type="submission" date="2015-04" db="EMBL/GenBank/DDBJ databases">
        <title>The complete genome sequence of Erythrobacter sp. s21-N3.</title>
        <authorList>
            <person name="Zhuang L."/>
            <person name="Liu Y."/>
            <person name="Shao Z."/>
        </authorList>
    </citation>
    <scope>NUCLEOTIDE SEQUENCE [LARGE SCALE GENOMIC DNA]</scope>
    <source>
        <strain evidence="7">s21-N3</strain>
    </source>
</reference>
<keyword evidence="3" id="KW-0812">Transmembrane</keyword>
<evidence type="ECO:0000313" key="6">
    <source>
        <dbReference type="EMBL" id="AKQ41549.2"/>
    </source>
</evidence>
<dbReference type="InterPro" id="IPR050469">
    <property type="entry name" value="Diguanylate_Cyclase"/>
</dbReference>
<comment type="catalytic activity">
    <reaction evidence="2">
        <text>2 GTP = 3',3'-c-di-GMP + 2 diphosphate</text>
        <dbReference type="Rhea" id="RHEA:24898"/>
        <dbReference type="ChEBI" id="CHEBI:33019"/>
        <dbReference type="ChEBI" id="CHEBI:37565"/>
        <dbReference type="ChEBI" id="CHEBI:58805"/>
        <dbReference type="EC" id="2.7.7.65"/>
    </reaction>
</comment>
<dbReference type="PROSITE" id="PS50887">
    <property type="entry name" value="GGDEF"/>
    <property type="match status" value="1"/>
</dbReference>
<keyword evidence="3" id="KW-0472">Membrane</keyword>
<feature type="chain" id="PRO_5007772085" description="diguanylate cyclase" evidence="4">
    <location>
        <begin position="31"/>
        <end position="583"/>
    </location>
</feature>
<sequence length="583" mass="64644">MAGSIVYRAAMWVKIVSVFWAVAAMTLACAAPETAFAQPSPCQAALPASADPAQIHTLPLKWQCDGSIPERGTSSIAVRFDFAAQDDARYLENRNGFFDAVTLVSVREDSSALVRRHPSSTIEPQVGGGVFAIPLPATGNDVIAQYAIFDAPEYQALGLETQIVAELQQDRPDTLAQLLLVAMIAGFLLLPILLDLAFFRALQARFLLWHALLAFSMAAHLLTSGTLVAFVGLSIWHLHALAVGSFSLVVISCIMFFASFIEPDRLNPRIRQMLTYLAYMIVVVTIIRIAGFEVLRPYSLKLYFLTFLPVLGVIGWGVVDALRCKSRSVWFQAIAWAPLMAVGVIRLATMLIPELTYIEGIWMFRFGAVFEVIVTGLGVVDRVLVIRRERDRAQAHAAMLKNLADHDPLTGLLNRRAIVSRFDALADEGFNTVAVIDLDHFKGINDTHGHSIGDEVLRAVAIALKPDEDTLVVRLGGEEFALFMRGRNTIDRAEQRRQEITRHVSRSIALDRLVTASMGIIHAPEVFSSRKGGVNFDMIYQRADKLLYEAKATGRNRTVCERLKLFDAHPKKERRRHDRRAAA</sequence>
<dbReference type="Gene3D" id="3.30.70.270">
    <property type="match status" value="1"/>
</dbReference>
<evidence type="ECO:0000256" key="2">
    <source>
        <dbReference type="ARBA" id="ARBA00034247"/>
    </source>
</evidence>
<dbReference type="InterPro" id="IPR029787">
    <property type="entry name" value="Nucleotide_cyclase"/>
</dbReference>
<dbReference type="PANTHER" id="PTHR45138:SF9">
    <property type="entry name" value="DIGUANYLATE CYCLASE DGCM-RELATED"/>
    <property type="match status" value="1"/>
</dbReference>
<dbReference type="GO" id="GO:0043709">
    <property type="term" value="P:cell adhesion involved in single-species biofilm formation"/>
    <property type="evidence" value="ECO:0007669"/>
    <property type="project" value="TreeGrafter"/>
</dbReference>
<dbReference type="PANTHER" id="PTHR45138">
    <property type="entry name" value="REGULATORY COMPONENTS OF SENSORY TRANSDUCTION SYSTEM"/>
    <property type="match status" value="1"/>
</dbReference>
<organism evidence="6 7">
    <name type="scientific">Aurantiacibacter atlanticus</name>
    <dbReference type="NCBI Taxonomy" id="1648404"/>
    <lineage>
        <taxon>Bacteria</taxon>
        <taxon>Pseudomonadati</taxon>
        <taxon>Pseudomonadota</taxon>
        <taxon>Alphaproteobacteria</taxon>
        <taxon>Sphingomonadales</taxon>
        <taxon>Erythrobacteraceae</taxon>
        <taxon>Aurantiacibacter</taxon>
    </lineage>
</organism>
<dbReference type="KEGG" id="ery:CP97_05210"/>